<evidence type="ECO:0000256" key="2">
    <source>
        <dbReference type="SAM" id="MobiDB-lite"/>
    </source>
</evidence>
<dbReference type="RefSeq" id="WP_303540112.1">
    <property type="nucleotide sequence ID" value="NZ_JAUOTP010000002.1"/>
</dbReference>
<evidence type="ECO:0000313" key="3">
    <source>
        <dbReference type="EMBL" id="MDO6413556.1"/>
    </source>
</evidence>
<evidence type="ECO:0000313" key="4">
    <source>
        <dbReference type="Proteomes" id="UP001169764"/>
    </source>
</evidence>
<evidence type="ECO:0000256" key="1">
    <source>
        <dbReference type="ARBA" id="ARBA00007031"/>
    </source>
</evidence>
<dbReference type="Gene3D" id="1.10.10.1550">
    <property type="entry name" value="ROS/MUCR transcriptional regulator protein"/>
    <property type="match status" value="1"/>
</dbReference>
<feature type="region of interest" description="Disordered" evidence="2">
    <location>
        <begin position="128"/>
        <end position="153"/>
    </location>
</feature>
<name>A0ABT8Y5I0_9SPHN</name>
<sequence>MSEDQTATIELTGDIVTSYVAHNRVAARDVPALIAAVHEALAGLGMAAAPAEPESPKGVVSARKSLANPEHIISLIDGKPYRMLRRHLSNHGHTPESYRQAFGLPFDYPMTAPNYSEQRRALAHKIGLGRKPAPAPAPTEKRRTGTIKAFPSE</sequence>
<comment type="caution">
    <text evidence="3">The sequence shown here is derived from an EMBL/GenBank/DDBJ whole genome shotgun (WGS) entry which is preliminary data.</text>
</comment>
<organism evidence="3 4">
    <name type="scientific">Sphingomonas natans</name>
    <dbReference type="NCBI Taxonomy" id="3063330"/>
    <lineage>
        <taxon>Bacteria</taxon>
        <taxon>Pseudomonadati</taxon>
        <taxon>Pseudomonadota</taxon>
        <taxon>Alphaproteobacteria</taxon>
        <taxon>Sphingomonadales</taxon>
        <taxon>Sphingomonadaceae</taxon>
        <taxon>Sphingomonas</taxon>
    </lineage>
</organism>
<protein>
    <submittedName>
        <fullName evidence="3">MucR family transcriptional regulator</fullName>
    </submittedName>
</protein>
<dbReference type="Proteomes" id="UP001169764">
    <property type="component" value="Unassembled WGS sequence"/>
</dbReference>
<gene>
    <name evidence="3" type="ORF">Q4F19_04090</name>
</gene>
<keyword evidence="4" id="KW-1185">Reference proteome</keyword>
<dbReference type="InterPro" id="IPR041920">
    <property type="entry name" value="ROS/MUCR_sf"/>
</dbReference>
<dbReference type="Pfam" id="PF05443">
    <property type="entry name" value="ROS_MUCR"/>
    <property type="match status" value="1"/>
</dbReference>
<proteinExistence type="inferred from homology"/>
<accession>A0ABT8Y5I0</accession>
<comment type="similarity">
    <text evidence="1">Belongs to the ros/MucR family.</text>
</comment>
<dbReference type="InterPro" id="IPR008807">
    <property type="entry name" value="ROS_MUCR"/>
</dbReference>
<dbReference type="EMBL" id="JAUOTP010000002">
    <property type="protein sequence ID" value="MDO6413556.1"/>
    <property type="molecule type" value="Genomic_DNA"/>
</dbReference>
<reference evidence="3" key="1">
    <citation type="submission" date="2023-07" db="EMBL/GenBank/DDBJ databases">
        <authorList>
            <person name="Kim M."/>
        </authorList>
    </citation>
    <scope>NUCLEOTIDE SEQUENCE</scope>
    <source>
        <strain evidence="3">BIUV-7</strain>
    </source>
</reference>